<sequence length="278" mass="31536">MLEIDMDILSSTVIVIGNGFDLNLGLKTSYHDFMKSRYFLDLLVTGNRLCIYLKKRENLDNWVDIESALVPFSLMEDSVNFKSELAVLKIALRNYLNHIDYGNINRRSHAYEFVRDVGMNASMILNFNYTDTVELILQEHGLHADLSKGKVTKVHGTLSNGAGIILGVEDKAEHRTGHAFIKKSSDDYFPAVNVSEYLLGAKSIYFYGHSLGKTDHMYFERFFNSVSAAAEPKKERMITMSYLKSAGNADMMEQLNKLTSNNVLILKQENIFIPLPLE</sequence>
<dbReference type="PATRIC" id="fig|1619005.3.peg.148"/>
<dbReference type="Pfam" id="PF14253">
    <property type="entry name" value="AbiH"/>
    <property type="match status" value="2"/>
</dbReference>
<gene>
    <name evidence="1" type="ORF">UY19_C0002G0059</name>
</gene>
<name>A0A0G1U8M1_9BACT</name>
<evidence type="ECO:0000313" key="1">
    <source>
        <dbReference type="EMBL" id="KKU90486.1"/>
    </source>
</evidence>
<accession>A0A0G1U8M1</accession>
<evidence type="ECO:0008006" key="3">
    <source>
        <dbReference type="Google" id="ProtNLM"/>
    </source>
</evidence>
<protein>
    <recommendedName>
        <fullName evidence="3">Bacteriophage abortive infection AbiH</fullName>
    </recommendedName>
</protein>
<dbReference type="AlphaFoldDB" id="A0A0G1U8M1"/>
<dbReference type="InterPro" id="IPR025935">
    <property type="entry name" value="AbiH"/>
</dbReference>
<evidence type="ECO:0000313" key="2">
    <source>
        <dbReference type="Proteomes" id="UP000033882"/>
    </source>
</evidence>
<dbReference type="Proteomes" id="UP000033882">
    <property type="component" value="Unassembled WGS sequence"/>
</dbReference>
<dbReference type="EMBL" id="LCPB01000002">
    <property type="protein sequence ID" value="KKU90486.1"/>
    <property type="molecule type" value="Genomic_DNA"/>
</dbReference>
<reference evidence="1 2" key="1">
    <citation type="journal article" date="2015" name="Nature">
        <title>rRNA introns, odd ribosomes, and small enigmatic genomes across a large radiation of phyla.</title>
        <authorList>
            <person name="Brown C.T."/>
            <person name="Hug L.A."/>
            <person name="Thomas B.C."/>
            <person name="Sharon I."/>
            <person name="Castelle C.J."/>
            <person name="Singh A."/>
            <person name="Wilkins M.J."/>
            <person name="Williams K.H."/>
            <person name="Banfield J.F."/>
        </authorList>
    </citation>
    <scope>NUCLEOTIDE SEQUENCE [LARGE SCALE GENOMIC DNA]</scope>
</reference>
<organism evidence="1 2">
    <name type="scientific">Candidatus Wolfebacteria bacterium GW2011_GWA2_47_9b</name>
    <dbReference type="NCBI Taxonomy" id="1619005"/>
    <lineage>
        <taxon>Bacteria</taxon>
        <taxon>Candidatus Wolfeibacteriota</taxon>
    </lineage>
</organism>
<comment type="caution">
    <text evidence="1">The sequence shown here is derived from an EMBL/GenBank/DDBJ whole genome shotgun (WGS) entry which is preliminary data.</text>
</comment>
<proteinExistence type="predicted"/>